<dbReference type="GO" id="GO:0008541">
    <property type="term" value="C:proteasome regulatory particle, lid subcomplex"/>
    <property type="evidence" value="ECO:0007669"/>
    <property type="project" value="EnsemblFungi"/>
</dbReference>
<dbReference type="Pfam" id="PF25573">
    <property type="entry name" value="TPR_PSMD3_N"/>
    <property type="match status" value="1"/>
</dbReference>
<dbReference type="SUPFAM" id="SSF46785">
    <property type="entry name" value="Winged helix' DNA-binding domain"/>
    <property type="match status" value="1"/>
</dbReference>
<dbReference type="EMBL" id="KV454432">
    <property type="protein sequence ID" value="ODQ79536.1"/>
    <property type="molecule type" value="Genomic_DNA"/>
</dbReference>
<dbReference type="GO" id="GO:0043161">
    <property type="term" value="P:proteasome-mediated ubiquitin-dependent protein catabolic process"/>
    <property type="evidence" value="ECO:0007669"/>
    <property type="project" value="EnsemblFungi"/>
</dbReference>
<dbReference type="GO" id="GO:0030234">
    <property type="term" value="F:enzyme regulator activity"/>
    <property type="evidence" value="ECO:0007669"/>
    <property type="project" value="InterPro"/>
</dbReference>
<dbReference type="RefSeq" id="XP_018984864.1">
    <property type="nucleotide sequence ID" value="XM_019131814.1"/>
</dbReference>
<dbReference type="GeneID" id="30149667"/>
<dbReference type="SUPFAM" id="SSF48452">
    <property type="entry name" value="TPR-like"/>
    <property type="match status" value="1"/>
</dbReference>
<gene>
    <name evidence="4" type="ORF">BABINDRAFT_37283</name>
</gene>
<comment type="similarity">
    <text evidence="1">Belongs to the proteasome subunit S3 family.</text>
</comment>
<protein>
    <recommendedName>
        <fullName evidence="3">PCI domain-containing protein</fullName>
    </recommendedName>
</protein>
<dbReference type="PANTHER" id="PTHR10758:SF2">
    <property type="entry name" value="26S PROTEASOME NON-ATPASE REGULATORY SUBUNIT 3"/>
    <property type="match status" value="1"/>
</dbReference>
<dbReference type="OrthoDB" id="1713558at2759"/>
<sequence>MTRTNTTEITNSLVLVAKSANSFDNRYVSKAFRDLGALRRRLTAPALAAVVARTYPVGATKTYLAAVVGEGDVDMEAEEASEPLPEVDAYVHLLVQLYLLDTGALAALDAFNVHVVAQLRAHNRRTLDLIAAKIWFYVARTYELRRDFVSVRPALQTALRTATLRHDDETRAALITLLLRNYLLTHDVEQAANLVGKLEFPEALASNALVARYFYYLARIHAVQLDYSRAHEYVTAAMRKAPQSVQTVGFQQAATKLNVVIELLMGDIPEARTFTADAALERSLAPYLTVTRAVRLGDLQLFEECVAQHAATFQRDATHNLVMRLRQNVIKTGIRIISLSYSKISLRDICIKLQLDSEESTEYIVAKAIRDGVIDATIDVQGFMASKEIVDVYATTQPQAAFDARIKFCNLVHNDMVKAMRYPTSTNRVDLKAHLEASDKESQLLKALQDGDLDDGFF</sequence>
<evidence type="ECO:0000256" key="1">
    <source>
        <dbReference type="ARBA" id="ARBA00007912"/>
    </source>
</evidence>
<evidence type="ECO:0000259" key="3">
    <source>
        <dbReference type="PROSITE" id="PS50250"/>
    </source>
</evidence>
<dbReference type="Pfam" id="PF08375">
    <property type="entry name" value="Rpn3_C"/>
    <property type="match status" value="1"/>
</dbReference>
<dbReference type="PANTHER" id="PTHR10758">
    <property type="entry name" value="26S PROTEASOME NON-ATPASE REGULATORY SUBUNIT 3/COP9 SIGNALOSOME COMPLEX SUBUNIT 3"/>
    <property type="match status" value="1"/>
</dbReference>
<dbReference type="InterPro" id="IPR000717">
    <property type="entry name" value="PCI_dom"/>
</dbReference>
<proteinExistence type="inferred from homology"/>
<accession>A0A1E3QP99</accession>
<dbReference type="InterPro" id="IPR036390">
    <property type="entry name" value="WH_DNA-bd_sf"/>
</dbReference>
<dbReference type="AlphaFoldDB" id="A0A1E3QP99"/>
<dbReference type="PROSITE" id="PS50250">
    <property type="entry name" value="PCI"/>
    <property type="match status" value="1"/>
</dbReference>
<reference evidence="5" key="1">
    <citation type="submission" date="2016-05" db="EMBL/GenBank/DDBJ databases">
        <title>Comparative genomics of biotechnologically important yeasts.</title>
        <authorList>
            <consortium name="DOE Joint Genome Institute"/>
            <person name="Riley R."/>
            <person name="Haridas S."/>
            <person name="Wolfe K.H."/>
            <person name="Lopes M.R."/>
            <person name="Hittinger C.T."/>
            <person name="Goker M."/>
            <person name="Salamov A."/>
            <person name="Wisecaver J."/>
            <person name="Long T.M."/>
            <person name="Aerts A.L."/>
            <person name="Barry K."/>
            <person name="Choi C."/>
            <person name="Clum A."/>
            <person name="Coughlan A.Y."/>
            <person name="Deshpande S."/>
            <person name="Douglass A.P."/>
            <person name="Hanson S.J."/>
            <person name="Klenk H.-P."/>
            <person name="Labutti K."/>
            <person name="Lapidus A."/>
            <person name="Lindquist E."/>
            <person name="Lipzen A."/>
            <person name="Meier-Kolthoff J.P."/>
            <person name="Ohm R.A."/>
            <person name="Otillar R.P."/>
            <person name="Pangilinan J."/>
            <person name="Peng Y."/>
            <person name="Rokas A."/>
            <person name="Rosa C.A."/>
            <person name="Scheuner C."/>
            <person name="Sibirny A.A."/>
            <person name="Slot J.C."/>
            <person name="Stielow J.B."/>
            <person name="Sun H."/>
            <person name="Kurtzman C.P."/>
            <person name="Blackwell M."/>
            <person name="Grigoriev I.V."/>
            <person name="Jeffries T.W."/>
        </authorList>
    </citation>
    <scope>NUCLEOTIDE SEQUENCE [LARGE SCALE GENOMIC DNA]</scope>
    <source>
        <strain evidence="5">NRRL Y-12698</strain>
    </source>
</reference>
<evidence type="ECO:0000313" key="5">
    <source>
        <dbReference type="Proteomes" id="UP000094336"/>
    </source>
</evidence>
<dbReference type="InterPro" id="IPR050756">
    <property type="entry name" value="CSN3"/>
</dbReference>
<organism evidence="4 5">
    <name type="scientific">Babjeviella inositovora NRRL Y-12698</name>
    <dbReference type="NCBI Taxonomy" id="984486"/>
    <lineage>
        <taxon>Eukaryota</taxon>
        <taxon>Fungi</taxon>
        <taxon>Dikarya</taxon>
        <taxon>Ascomycota</taxon>
        <taxon>Saccharomycotina</taxon>
        <taxon>Pichiomycetes</taxon>
        <taxon>Serinales incertae sedis</taxon>
        <taxon>Babjeviella</taxon>
    </lineage>
</organism>
<evidence type="ECO:0000313" key="4">
    <source>
        <dbReference type="EMBL" id="ODQ79536.1"/>
    </source>
</evidence>
<dbReference type="SMART" id="SM00088">
    <property type="entry name" value="PINT"/>
    <property type="match status" value="1"/>
</dbReference>
<dbReference type="STRING" id="984486.A0A1E3QP99"/>
<feature type="domain" description="PCI" evidence="3">
    <location>
        <begin position="211"/>
        <end position="392"/>
    </location>
</feature>
<evidence type="ECO:0000256" key="2">
    <source>
        <dbReference type="ARBA" id="ARBA00022942"/>
    </source>
</evidence>
<dbReference type="Proteomes" id="UP000094336">
    <property type="component" value="Unassembled WGS sequence"/>
</dbReference>
<dbReference type="Pfam" id="PF01399">
    <property type="entry name" value="PCI"/>
    <property type="match status" value="1"/>
</dbReference>
<dbReference type="InterPro" id="IPR013586">
    <property type="entry name" value="PSMD3_C"/>
</dbReference>
<name>A0A1E3QP99_9ASCO</name>
<dbReference type="SMART" id="SM00753">
    <property type="entry name" value="PAM"/>
    <property type="match status" value="1"/>
</dbReference>
<dbReference type="InterPro" id="IPR011990">
    <property type="entry name" value="TPR-like_helical_dom_sf"/>
</dbReference>
<dbReference type="GO" id="GO:0042176">
    <property type="term" value="P:regulation of protein catabolic process"/>
    <property type="evidence" value="ECO:0007669"/>
    <property type="project" value="InterPro"/>
</dbReference>
<dbReference type="InterPro" id="IPR057985">
    <property type="entry name" value="TPR_PSMD3_N"/>
</dbReference>
<keyword evidence="2" id="KW-0647">Proteasome</keyword>
<keyword evidence="5" id="KW-1185">Reference proteome</keyword>